<protein>
    <submittedName>
        <fullName evidence="2">Uncharacterized protein</fullName>
    </submittedName>
</protein>
<name>A0AAW0KIA5_QUESU</name>
<proteinExistence type="predicted"/>
<gene>
    <name evidence="2" type="ORF">CFP56_020096</name>
</gene>
<evidence type="ECO:0000256" key="1">
    <source>
        <dbReference type="SAM" id="MobiDB-lite"/>
    </source>
</evidence>
<evidence type="ECO:0000313" key="3">
    <source>
        <dbReference type="Proteomes" id="UP000237347"/>
    </source>
</evidence>
<evidence type="ECO:0000313" key="2">
    <source>
        <dbReference type="EMBL" id="KAK7838258.1"/>
    </source>
</evidence>
<accession>A0AAW0KIA5</accession>
<feature type="region of interest" description="Disordered" evidence="1">
    <location>
        <begin position="64"/>
        <end position="97"/>
    </location>
</feature>
<feature type="compositionally biased region" description="Low complexity" evidence="1">
    <location>
        <begin position="82"/>
        <end position="92"/>
    </location>
</feature>
<dbReference type="Proteomes" id="UP000237347">
    <property type="component" value="Unassembled WGS sequence"/>
</dbReference>
<dbReference type="AlphaFoldDB" id="A0AAW0KIA5"/>
<keyword evidence="3" id="KW-1185">Reference proteome</keyword>
<dbReference type="EMBL" id="PKMF04000310">
    <property type="protein sequence ID" value="KAK7838258.1"/>
    <property type="molecule type" value="Genomic_DNA"/>
</dbReference>
<sequence length="220" mass="24186">MSKENKPEEAEAVSQDLSVDDQPPFDNRFAMLHLNAFNCHNHHQHQHQPCNTCGCLCSTSNPMKRRSPSPSSSFQDPLNAFSSDSSLSPRGSSKTRFSAAPFRPGSFPIWVGFSSTQPQQFPVSRAASEVDGYCQVVPVTPSSNPGLPPLPPTLRRTISDPNPSPAKTIQGPRNNSAQDFEESVFVERVGEEGLTVHFKCPCGKGYQILLSGRNCYYKLM</sequence>
<comment type="caution">
    <text evidence="2">The sequence shown here is derived from an EMBL/GenBank/DDBJ whole genome shotgun (WGS) entry which is preliminary data.</text>
</comment>
<feature type="region of interest" description="Disordered" evidence="1">
    <location>
        <begin position="1"/>
        <end position="24"/>
    </location>
</feature>
<reference evidence="2 3" key="1">
    <citation type="journal article" date="2018" name="Sci. Data">
        <title>The draft genome sequence of cork oak.</title>
        <authorList>
            <person name="Ramos A.M."/>
            <person name="Usie A."/>
            <person name="Barbosa P."/>
            <person name="Barros P.M."/>
            <person name="Capote T."/>
            <person name="Chaves I."/>
            <person name="Simoes F."/>
            <person name="Abreu I."/>
            <person name="Carrasquinho I."/>
            <person name="Faro C."/>
            <person name="Guimaraes J.B."/>
            <person name="Mendonca D."/>
            <person name="Nobrega F."/>
            <person name="Rodrigues L."/>
            <person name="Saibo N.J.M."/>
            <person name="Varela M.C."/>
            <person name="Egas C."/>
            <person name="Matos J."/>
            <person name="Miguel C.M."/>
            <person name="Oliveira M.M."/>
            <person name="Ricardo C.P."/>
            <person name="Goncalves S."/>
        </authorList>
    </citation>
    <scope>NUCLEOTIDE SEQUENCE [LARGE SCALE GENOMIC DNA]</scope>
    <source>
        <strain evidence="3">cv. HL8</strain>
    </source>
</reference>
<organism evidence="2 3">
    <name type="scientific">Quercus suber</name>
    <name type="common">Cork oak</name>
    <dbReference type="NCBI Taxonomy" id="58331"/>
    <lineage>
        <taxon>Eukaryota</taxon>
        <taxon>Viridiplantae</taxon>
        <taxon>Streptophyta</taxon>
        <taxon>Embryophyta</taxon>
        <taxon>Tracheophyta</taxon>
        <taxon>Spermatophyta</taxon>
        <taxon>Magnoliopsida</taxon>
        <taxon>eudicotyledons</taxon>
        <taxon>Gunneridae</taxon>
        <taxon>Pentapetalae</taxon>
        <taxon>rosids</taxon>
        <taxon>fabids</taxon>
        <taxon>Fagales</taxon>
        <taxon>Fagaceae</taxon>
        <taxon>Quercus</taxon>
    </lineage>
</organism>